<dbReference type="GO" id="GO:0003899">
    <property type="term" value="F:DNA-directed RNA polymerase activity"/>
    <property type="evidence" value="ECO:0007669"/>
    <property type="project" value="InterPro"/>
</dbReference>
<sequence length="126" mass="13611">MASGRQTSFGSLIFCGTCANLLDSPGDQDHIVCQACGDDHEGAQFEGVETVSCSQESAFPSRLRNKRALVQGVGVVHRENARVDEPCPRCGAAEMTYQTIQMRSADEGQTVFYECTKCGHGFSVNN</sequence>
<evidence type="ECO:0000256" key="6">
    <source>
        <dbReference type="ARBA" id="ARBA00023242"/>
    </source>
</evidence>
<dbReference type="SMART" id="SM00440">
    <property type="entry name" value="ZnF_C2C2"/>
    <property type="match status" value="1"/>
</dbReference>
<comment type="similarity">
    <text evidence="7">Belongs to the archaeal rpoM/eukaryotic RPA12/RPB9/RPC11 RNA polymerase family.</text>
</comment>
<dbReference type="InterPro" id="IPR034004">
    <property type="entry name" value="Zn_ribbon_RPA12_C"/>
</dbReference>
<evidence type="ECO:0000256" key="8">
    <source>
        <dbReference type="PIRSR" id="PIRSR005586-1"/>
    </source>
</evidence>
<dbReference type="InterPro" id="IPR012164">
    <property type="entry name" value="Rpa12/Rpb9/Rpc10/TFS"/>
</dbReference>
<reference evidence="11" key="1">
    <citation type="submission" date="2022-07" db="EMBL/GenBank/DDBJ databases">
        <title>Phylogenomic reconstructions and comparative analyses of Kickxellomycotina fungi.</title>
        <authorList>
            <person name="Reynolds N.K."/>
            <person name="Stajich J.E."/>
            <person name="Barry K."/>
            <person name="Grigoriev I.V."/>
            <person name="Crous P."/>
            <person name="Smith M.E."/>
        </authorList>
    </citation>
    <scope>NUCLEOTIDE SEQUENCE</scope>
    <source>
        <strain evidence="11">NBRC 105414</strain>
    </source>
</reference>
<keyword evidence="3 8" id="KW-0479">Metal-binding</keyword>
<feature type="binding site" evidence="8">
    <location>
        <position position="90"/>
    </location>
    <ligand>
        <name>Zn(2+)</name>
        <dbReference type="ChEBI" id="CHEBI:29105"/>
        <label>2</label>
    </ligand>
</feature>
<dbReference type="CDD" id="cd10507">
    <property type="entry name" value="Zn-ribbon_RPA12"/>
    <property type="match status" value="1"/>
</dbReference>
<gene>
    <name evidence="11" type="primary">RPA12</name>
    <name evidence="11" type="ORF">H4R18_002486</name>
</gene>
<keyword evidence="12" id="KW-1185">Reference proteome</keyword>
<keyword evidence="5 8" id="KW-0862">Zinc</keyword>
<evidence type="ECO:0000259" key="10">
    <source>
        <dbReference type="PROSITE" id="PS51133"/>
    </source>
</evidence>
<evidence type="ECO:0000256" key="7">
    <source>
        <dbReference type="PIRNR" id="PIRNR005586"/>
    </source>
</evidence>
<dbReference type="GO" id="GO:0008270">
    <property type="term" value="F:zinc ion binding"/>
    <property type="evidence" value="ECO:0007669"/>
    <property type="project" value="UniProtKB-KW"/>
</dbReference>
<proteinExistence type="inferred from homology"/>
<feature type="zinc finger region" description="C4-type" evidence="9">
    <location>
        <begin position="15"/>
        <end position="36"/>
    </location>
</feature>
<dbReference type="AlphaFoldDB" id="A0A9W8HBP0"/>
<evidence type="ECO:0000256" key="4">
    <source>
        <dbReference type="ARBA" id="ARBA00022771"/>
    </source>
</evidence>
<feature type="domain" description="TFIIS-type" evidence="10">
    <location>
        <begin position="83"/>
        <end position="123"/>
    </location>
</feature>
<organism evidence="11 12">
    <name type="scientific">Coemansia javaensis</name>
    <dbReference type="NCBI Taxonomy" id="2761396"/>
    <lineage>
        <taxon>Eukaryota</taxon>
        <taxon>Fungi</taxon>
        <taxon>Fungi incertae sedis</taxon>
        <taxon>Zoopagomycota</taxon>
        <taxon>Kickxellomycotina</taxon>
        <taxon>Kickxellomycetes</taxon>
        <taxon>Kickxellales</taxon>
        <taxon>Kickxellaceae</taxon>
        <taxon>Coemansia</taxon>
    </lineage>
</organism>
<dbReference type="Gene3D" id="2.20.25.10">
    <property type="match status" value="1"/>
</dbReference>
<accession>A0A9W8HBP0</accession>
<comment type="subcellular location">
    <subcellularLocation>
        <location evidence="1">Nucleus</location>
        <location evidence="1">Nucleolus</location>
    </subcellularLocation>
</comment>
<dbReference type="GO" id="GO:0006363">
    <property type="term" value="P:termination of RNA polymerase I transcription"/>
    <property type="evidence" value="ECO:0007669"/>
    <property type="project" value="TreeGrafter"/>
</dbReference>
<dbReference type="Proteomes" id="UP001140217">
    <property type="component" value="Unassembled WGS sequence"/>
</dbReference>
<dbReference type="GO" id="GO:0003676">
    <property type="term" value="F:nucleic acid binding"/>
    <property type="evidence" value="ECO:0007669"/>
    <property type="project" value="InterPro"/>
</dbReference>
<keyword evidence="7" id="KW-0804">Transcription</keyword>
<dbReference type="GO" id="GO:0005736">
    <property type="term" value="C:RNA polymerase I complex"/>
    <property type="evidence" value="ECO:0007669"/>
    <property type="project" value="TreeGrafter"/>
</dbReference>
<keyword evidence="6 7" id="KW-0539">Nucleus</keyword>
<feature type="binding site" evidence="8">
    <location>
        <position position="118"/>
    </location>
    <ligand>
        <name>Zn(2+)</name>
        <dbReference type="ChEBI" id="CHEBI:29105"/>
        <label>2</label>
    </ligand>
</feature>
<feature type="binding site" evidence="8">
    <location>
        <position position="36"/>
    </location>
    <ligand>
        <name>Zn(2+)</name>
        <dbReference type="ChEBI" id="CHEBI:29105"/>
        <label>1</label>
    </ligand>
</feature>
<dbReference type="PROSITE" id="PS51133">
    <property type="entry name" value="ZF_TFIIS_2"/>
    <property type="match status" value="1"/>
</dbReference>
<evidence type="ECO:0000256" key="1">
    <source>
        <dbReference type="ARBA" id="ARBA00004604"/>
    </source>
</evidence>
<evidence type="ECO:0000256" key="2">
    <source>
        <dbReference type="ARBA" id="ARBA00022478"/>
    </source>
</evidence>
<keyword evidence="4 9" id="KW-0863">Zinc-finger</keyword>
<dbReference type="PANTHER" id="PTHR11239:SF14">
    <property type="entry name" value="DNA-DIRECTED RNA POLYMERASE I SUBUNIT RPA12"/>
    <property type="match status" value="1"/>
</dbReference>
<feature type="binding site" evidence="8">
    <location>
        <position position="18"/>
    </location>
    <ligand>
        <name>Zn(2+)</name>
        <dbReference type="ChEBI" id="CHEBI:29105"/>
        <label>1</label>
    </ligand>
</feature>
<dbReference type="PROSITE" id="PS00466">
    <property type="entry name" value="ZF_TFIIS_1"/>
    <property type="match status" value="1"/>
</dbReference>
<evidence type="ECO:0000256" key="5">
    <source>
        <dbReference type="ARBA" id="ARBA00022833"/>
    </source>
</evidence>
<dbReference type="PIRSF" id="PIRSF005586">
    <property type="entry name" value="RNApol_RpoM"/>
    <property type="match status" value="1"/>
</dbReference>
<dbReference type="SUPFAM" id="SSF57783">
    <property type="entry name" value="Zinc beta-ribbon"/>
    <property type="match status" value="1"/>
</dbReference>
<feature type="binding site" evidence="8">
    <location>
        <position position="115"/>
    </location>
    <ligand>
        <name>Zn(2+)</name>
        <dbReference type="ChEBI" id="CHEBI:29105"/>
        <label>2</label>
    </ligand>
</feature>
<name>A0A9W8HBP0_9FUNG</name>
<feature type="binding site" evidence="8">
    <location>
        <position position="33"/>
    </location>
    <ligand>
        <name>Zn(2+)</name>
        <dbReference type="ChEBI" id="CHEBI:29105"/>
        <label>1</label>
    </ligand>
</feature>
<evidence type="ECO:0000313" key="12">
    <source>
        <dbReference type="Proteomes" id="UP001140217"/>
    </source>
</evidence>
<dbReference type="EMBL" id="JANBUL010000083">
    <property type="protein sequence ID" value="KAJ2782066.1"/>
    <property type="molecule type" value="Genomic_DNA"/>
</dbReference>
<dbReference type="Pfam" id="PF01096">
    <property type="entry name" value="Zn_ribbon_TFIIS"/>
    <property type="match status" value="1"/>
</dbReference>
<protein>
    <recommendedName>
        <fullName evidence="7">DNA-directed RNA polymerase subunit</fullName>
    </recommendedName>
</protein>
<keyword evidence="2 7" id="KW-0240">DNA-directed RNA polymerase</keyword>
<dbReference type="OrthoDB" id="10056816at2759"/>
<dbReference type="InterPro" id="IPR001222">
    <property type="entry name" value="Znf_TFIIS"/>
</dbReference>
<comment type="caution">
    <text evidence="11">The sequence shown here is derived from an EMBL/GenBank/DDBJ whole genome shotgun (WGS) entry which is preliminary data.</text>
</comment>
<feature type="binding site" evidence="8">
    <location>
        <position position="15"/>
    </location>
    <ligand>
        <name>Zn(2+)</name>
        <dbReference type="ChEBI" id="CHEBI:29105"/>
        <label>1</label>
    </ligand>
</feature>
<evidence type="ECO:0000313" key="11">
    <source>
        <dbReference type="EMBL" id="KAJ2782066.1"/>
    </source>
</evidence>
<evidence type="ECO:0000256" key="3">
    <source>
        <dbReference type="ARBA" id="ARBA00022723"/>
    </source>
</evidence>
<feature type="binding site" evidence="8">
    <location>
        <position position="87"/>
    </location>
    <ligand>
        <name>Zn(2+)</name>
        <dbReference type="ChEBI" id="CHEBI:29105"/>
        <label>2</label>
    </ligand>
</feature>
<evidence type="ECO:0000256" key="9">
    <source>
        <dbReference type="PIRSR" id="PIRSR005586-2"/>
    </source>
</evidence>
<dbReference type="PANTHER" id="PTHR11239">
    <property type="entry name" value="DNA-DIRECTED RNA POLYMERASE"/>
    <property type="match status" value="1"/>
</dbReference>
<comment type="function">
    <text evidence="7">DNA-dependent RNA polymerase catalyzes the transcription of DNA into RNA using the four ribonucleoside triphosphates as substrates.</text>
</comment>